<reference evidence="2" key="2">
    <citation type="journal article" date="2014" name="BMC Genomics">
        <title>A genomic perspective to assessing quality of mass-reared SIT flies used in Mediterranean fruit fly (Ceratitis capitata) eradication in California.</title>
        <authorList>
            <person name="Calla B."/>
            <person name="Hall B."/>
            <person name="Hou S."/>
            <person name="Geib S.M."/>
        </authorList>
    </citation>
    <scope>NUCLEOTIDE SEQUENCE</scope>
</reference>
<name>W8C4Q3_CERCA</name>
<evidence type="ECO:0000313" key="2">
    <source>
        <dbReference type="EMBL" id="JAC01202.1"/>
    </source>
</evidence>
<dbReference type="AlphaFoldDB" id="W8C4Q3"/>
<proteinExistence type="evidence at transcript level"/>
<reference evidence="2" key="1">
    <citation type="submission" date="2013-07" db="EMBL/GenBank/DDBJ databases">
        <authorList>
            <person name="Geib S."/>
        </authorList>
    </citation>
    <scope>NUCLEOTIDE SEQUENCE</scope>
</reference>
<organism evidence="2">
    <name type="scientific">Ceratitis capitata</name>
    <name type="common">Mediterranean fruit fly</name>
    <name type="synonym">Tephritis capitata</name>
    <dbReference type="NCBI Taxonomy" id="7213"/>
    <lineage>
        <taxon>Eukaryota</taxon>
        <taxon>Metazoa</taxon>
        <taxon>Ecdysozoa</taxon>
        <taxon>Arthropoda</taxon>
        <taxon>Hexapoda</taxon>
        <taxon>Insecta</taxon>
        <taxon>Pterygota</taxon>
        <taxon>Neoptera</taxon>
        <taxon>Endopterygota</taxon>
        <taxon>Diptera</taxon>
        <taxon>Brachycera</taxon>
        <taxon>Muscomorpha</taxon>
        <taxon>Tephritoidea</taxon>
        <taxon>Tephritidae</taxon>
        <taxon>Ceratitis</taxon>
        <taxon>Ceratitis</taxon>
    </lineage>
</organism>
<sequence>MVKIVCVSTRNHATLKEPKSCTTQVRNASRPTDAVTFAIGKLNLGSVITSAAVSIKLKSVLWHININMNNKLAAGCFTSFVKCVARIDGIAFILLLSQIFIYNYAH</sequence>
<keyword evidence="1" id="KW-0472">Membrane</keyword>
<accession>W8C4Q3</accession>
<protein>
    <submittedName>
        <fullName evidence="2">Uncharacterized protein</fullName>
    </submittedName>
</protein>
<dbReference type="EMBL" id="GAMC01005354">
    <property type="protein sequence ID" value="JAC01202.1"/>
    <property type="molecule type" value="mRNA"/>
</dbReference>
<keyword evidence="1" id="KW-1133">Transmembrane helix</keyword>
<evidence type="ECO:0000256" key="1">
    <source>
        <dbReference type="SAM" id="Phobius"/>
    </source>
</evidence>
<keyword evidence="1" id="KW-0812">Transmembrane</keyword>
<feature type="transmembrane region" description="Helical" evidence="1">
    <location>
        <begin position="87"/>
        <end position="105"/>
    </location>
</feature>